<evidence type="ECO:0000256" key="4">
    <source>
        <dbReference type="ARBA" id="ARBA00022741"/>
    </source>
</evidence>
<dbReference type="GO" id="GO:0016787">
    <property type="term" value="F:hydrolase activity"/>
    <property type="evidence" value="ECO:0007669"/>
    <property type="project" value="UniProtKB-KW"/>
</dbReference>
<evidence type="ECO:0000256" key="1">
    <source>
        <dbReference type="ARBA" id="ARBA00022553"/>
    </source>
</evidence>
<evidence type="ECO:0000256" key="3">
    <source>
        <dbReference type="ARBA" id="ARBA00022722"/>
    </source>
</evidence>
<protein>
    <recommendedName>
        <fullName evidence="8">DUF86 domain-containing protein</fullName>
    </recommendedName>
</protein>
<dbReference type="Pfam" id="PF01934">
    <property type="entry name" value="HepT-like"/>
    <property type="match status" value="1"/>
</dbReference>
<dbReference type="InterPro" id="IPR051813">
    <property type="entry name" value="HepT_RNase_toxin"/>
</dbReference>
<organism evidence="6 7">
    <name type="scientific">Candidatus Argoarchaeum ethanivorans</name>
    <dbReference type="NCBI Taxonomy" id="2608793"/>
    <lineage>
        <taxon>Archaea</taxon>
        <taxon>Methanobacteriati</taxon>
        <taxon>Methanobacteriota</taxon>
        <taxon>Stenosarchaea group</taxon>
        <taxon>Methanomicrobia</taxon>
        <taxon>Methanosarcinales</taxon>
        <taxon>Methanosarcinales incertae sedis</taxon>
        <taxon>GOM Arc I cluster</taxon>
        <taxon>Candidatus Argoarchaeum</taxon>
    </lineage>
</organism>
<evidence type="ECO:0000313" key="7">
    <source>
        <dbReference type="Proteomes" id="UP000634805"/>
    </source>
</evidence>
<keyword evidence="5" id="KW-0378">Hydrolase</keyword>
<evidence type="ECO:0008006" key="8">
    <source>
        <dbReference type="Google" id="ProtNLM"/>
    </source>
</evidence>
<dbReference type="InterPro" id="IPR008201">
    <property type="entry name" value="HepT-like"/>
</dbReference>
<comment type="caution">
    <text evidence="6">The sequence shown here is derived from an EMBL/GenBank/DDBJ whole genome shotgun (WGS) entry which is preliminary data.</text>
</comment>
<dbReference type="GO" id="GO:0000166">
    <property type="term" value="F:nucleotide binding"/>
    <property type="evidence" value="ECO:0007669"/>
    <property type="project" value="UniProtKB-KW"/>
</dbReference>
<evidence type="ECO:0000313" key="6">
    <source>
        <dbReference type="EMBL" id="CAD6494472.1"/>
    </source>
</evidence>
<keyword evidence="3" id="KW-0540">Nuclease</keyword>
<evidence type="ECO:0000256" key="5">
    <source>
        <dbReference type="ARBA" id="ARBA00022801"/>
    </source>
</evidence>
<dbReference type="PANTHER" id="PTHR34139">
    <property type="entry name" value="UPF0331 PROTEIN MJ0127"/>
    <property type="match status" value="1"/>
</dbReference>
<keyword evidence="1" id="KW-0597">Phosphoprotein</keyword>
<evidence type="ECO:0000256" key="2">
    <source>
        <dbReference type="ARBA" id="ARBA00022649"/>
    </source>
</evidence>
<dbReference type="AlphaFoldDB" id="A0A811TFI5"/>
<proteinExistence type="predicted"/>
<keyword evidence="4" id="KW-0547">Nucleotide-binding</keyword>
<keyword evidence="2" id="KW-1277">Toxin-antitoxin system</keyword>
<accession>A0A811TFI5</accession>
<name>A0A811TFI5_9EURY</name>
<sequence length="121" mass="14279">MKKERDIRLYLDDILEAIEKIEKYTDGLDFEQFRKDDKTGDAVIRNFSVIGEAVKNISPDIRKKYPDIPWKVIAGMRDKLVHGYFGIKYDVVWETIELRLPSLRSAIKKMLDQMDKEMEPL</sequence>
<dbReference type="GO" id="GO:0004540">
    <property type="term" value="F:RNA nuclease activity"/>
    <property type="evidence" value="ECO:0007669"/>
    <property type="project" value="InterPro"/>
</dbReference>
<gene>
    <name evidence="6" type="ORF">EMLJLAPB_00798</name>
</gene>
<dbReference type="PANTHER" id="PTHR34139:SF1">
    <property type="entry name" value="RNASE MJ1380-RELATED"/>
    <property type="match status" value="1"/>
</dbReference>
<dbReference type="EMBL" id="CAJHIS010000022">
    <property type="protein sequence ID" value="CAD6494472.1"/>
    <property type="molecule type" value="Genomic_DNA"/>
</dbReference>
<reference evidence="6" key="1">
    <citation type="submission" date="2020-10" db="EMBL/GenBank/DDBJ databases">
        <authorList>
            <person name="Hahn C.J."/>
            <person name="Laso-Perez R."/>
            <person name="Vulcano F."/>
            <person name="Vaziourakis K.-M."/>
            <person name="Stokke R."/>
            <person name="Steen I.H."/>
            <person name="Teske A."/>
            <person name="Boetius A."/>
            <person name="Liebeke M."/>
            <person name="Amann R."/>
            <person name="Knittel K."/>
        </authorList>
    </citation>
    <scope>NUCLEOTIDE SEQUENCE</scope>
    <source>
        <strain evidence="6">Gfbio:e3339647-f889-4370-9287-4fb5cb688e4c:AG392D22_GoMArc1</strain>
    </source>
</reference>
<dbReference type="Proteomes" id="UP000634805">
    <property type="component" value="Unassembled WGS sequence"/>
</dbReference>
<dbReference type="GO" id="GO:0110001">
    <property type="term" value="C:toxin-antitoxin complex"/>
    <property type="evidence" value="ECO:0007669"/>
    <property type="project" value="InterPro"/>
</dbReference>